<evidence type="ECO:0000313" key="2">
    <source>
        <dbReference type="Proteomes" id="UP000320231"/>
    </source>
</evidence>
<gene>
    <name evidence="1" type="ORF">HSBAA_55730</name>
</gene>
<dbReference type="AlphaFoldDB" id="A0A455UF22"/>
<organism evidence="1 2">
    <name type="scientific">Vreelandella sulfidaeris</name>
    <dbReference type="NCBI Taxonomy" id="115553"/>
    <lineage>
        <taxon>Bacteria</taxon>
        <taxon>Pseudomonadati</taxon>
        <taxon>Pseudomonadota</taxon>
        <taxon>Gammaproteobacteria</taxon>
        <taxon>Oceanospirillales</taxon>
        <taxon>Halomonadaceae</taxon>
        <taxon>Vreelandella</taxon>
    </lineage>
</organism>
<dbReference type="Proteomes" id="UP000320231">
    <property type="component" value="Chromosome"/>
</dbReference>
<dbReference type="EMBL" id="AP019514">
    <property type="protein sequence ID" value="BBI64267.1"/>
    <property type="molecule type" value="Genomic_DNA"/>
</dbReference>
<reference evidence="1 2" key="1">
    <citation type="journal article" date="2019" name="Microbiol. Resour. Announc.">
        <title>Complete Genome Sequence of Halomonas sulfidaeris Strain Esulfide1 Isolated from a Metal Sulfide Rock at a Depth of 2,200 Meters, Obtained Using Nanopore Sequencing.</title>
        <authorList>
            <person name="Saito M."/>
            <person name="Nishigata A."/>
            <person name="Galipon J."/>
            <person name="Arakawa K."/>
        </authorList>
    </citation>
    <scope>NUCLEOTIDE SEQUENCE [LARGE SCALE GENOMIC DNA]</scope>
    <source>
        <strain evidence="1 2">ATCC BAA-803</strain>
    </source>
</reference>
<accession>A0A455UF22</accession>
<evidence type="ECO:0000313" key="1">
    <source>
        <dbReference type="EMBL" id="BBI64267.1"/>
    </source>
</evidence>
<proteinExistence type="predicted"/>
<dbReference type="KEGG" id="hsr:HSBAA_55730"/>
<name>A0A455UF22_9GAMM</name>
<protein>
    <submittedName>
        <fullName evidence="1">Uncharacterized protein</fullName>
    </submittedName>
</protein>
<sequence length="129" mass="14573">MQHQYHHFLLRLEPLQTPPAKLHVHQPHRPSCVAVQPALRLIVYKTRSVIERQGFDAGEPLYKALRFITNSLSATGMAKLFGKTSTEPVAFQPVGTNRQAIFDPLPKLTVATASKRFTIIGNTVCRDWR</sequence>